<gene>
    <name evidence="1" type="ORF">S06H3_18619</name>
</gene>
<proteinExistence type="predicted"/>
<feature type="non-terminal residue" evidence="1">
    <location>
        <position position="1"/>
    </location>
</feature>
<accession>X1LAL8</accession>
<reference evidence="1" key="1">
    <citation type="journal article" date="2014" name="Front. Microbiol.">
        <title>High frequency of phylogenetically diverse reductive dehalogenase-homologous genes in deep subseafloor sedimentary metagenomes.</title>
        <authorList>
            <person name="Kawai M."/>
            <person name="Futagami T."/>
            <person name="Toyoda A."/>
            <person name="Takaki Y."/>
            <person name="Nishi S."/>
            <person name="Hori S."/>
            <person name="Arai W."/>
            <person name="Tsubouchi T."/>
            <person name="Morono Y."/>
            <person name="Uchiyama I."/>
            <person name="Ito T."/>
            <person name="Fujiyama A."/>
            <person name="Inagaki F."/>
            <person name="Takami H."/>
        </authorList>
    </citation>
    <scope>NUCLEOTIDE SEQUENCE</scope>
    <source>
        <strain evidence="1">Expedition CK06-06</strain>
    </source>
</reference>
<evidence type="ECO:0000313" key="1">
    <source>
        <dbReference type="EMBL" id="GAI16123.1"/>
    </source>
</evidence>
<comment type="caution">
    <text evidence="1">The sequence shown here is derived from an EMBL/GenBank/DDBJ whole genome shotgun (WGS) entry which is preliminary data.</text>
</comment>
<dbReference type="EMBL" id="BARV01009441">
    <property type="protein sequence ID" value="GAI16123.1"/>
    <property type="molecule type" value="Genomic_DNA"/>
</dbReference>
<organism evidence="1">
    <name type="scientific">marine sediment metagenome</name>
    <dbReference type="NCBI Taxonomy" id="412755"/>
    <lineage>
        <taxon>unclassified sequences</taxon>
        <taxon>metagenomes</taxon>
        <taxon>ecological metagenomes</taxon>
    </lineage>
</organism>
<name>X1LAL8_9ZZZZ</name>
<protein>
    <submittedName>
        <fullName evidence="1">Uncharacterized protein</fullName>
    </submittedName>
</protein>
<sequence>EGAESKYRVAEILYIRKEYEQAEAEIFDFIDKNPGNRKVIPAGGVFQGTGTF</sequence>
<dbReference type="AlphaFoldDB" id="X1LAL8"/>